<dbReference type="SUPFAM" id="SSF46955">
    <property type="entry name" value="Putative DNA-binding domain"/>
    <property type="match status" value="1"/>
</dbReference>
<keyword evidence="4" id="KW-1185">Reference proteome</keyword>
<evidence type="ECO:0000259" key="2">
    <source>
        <dbReference type="PROSITE" id="PS50937"/>
    </source>
</evidence>
<evidence type="ECO:0000313" key="4">
    <source>
        <dbReference type="Proteomes" id="UP001602245"/>
    </source>
</evidence>
<protein>
    <submittedName>
        <fullName evidence="3">MerR family transcriptional regulator</fullName>
    </submittedName>
</protein>
<dbReference type="InterPro" id="IPR009061">
    <property type="entry name" value="DNA-bd_dom_put_sf"/>
</dbReference>
<dbReference type="PROSITE" id="PS50937">
    <property type="entry name" value="HTH_MERR_2"/>
    <property type="match status" value="1"/>
</dbReference>
<accession>A0ABW6WM19</accession>
<sequence>MTTRHLETLSIGEFGRRAGLSVKALRLYDVSGLLRADSVDPATGYRRYRADQFDRARRISLLRRVEMPLSVMPEVLDAPDDEAVLRLDRWWAAQEAIMQNRRGSVAWLRGQLAHGVISPEQTYEVSARDVPTTKVASVCVEVYQNTLVQTMRSCEWAIRNHLDQQRAVTTPEFWVLYHGPVTPDNDAAIEVCLPFTGAAEPTGEIVIRVEPAHREVYTTVARDDAFYPRIMHAYEAVSTHALRHGLVPSGPEREIYLNDWDQISGTDPFVHVAQPIQE</sequence>
<reference evidence="3 4" key="1">
    <citation type="submission" date="2024-10" db="EMBL/GenBank/DDBJ databases">
        <title>The Natural Products Discovery Center: Release of the First 8490 Sequenced Strains for Exploring Actinobacteria Biosynthetic Diversity.</title>
        <authorList>
            <person name="Kalkreuter E."/>
            <person name="Kautsar S.A."/>
            <person name="Yang D."/>
            <person name="Bader C.D."/>
            <person name="Teijaro C.N."/>
            <person name="Fluegel L."/>
            <person name="Davis C.M."/>
            <person name="Simpson J.R."/>
            <person name="Lauterbach L."/>
            <person name="Steele A.D."/>
            <person name="Gui C."/>
            <person name="Meng S."/>
            <person name="Li G."/>
            <person name="Viehrig K."/>
            <person name="Ye F."/>
            <person name="Su P."/>
            <person name="Kiefer A.F."/>
            <person name="Nichols A."/>
            <person name="Cepeda A.J."/>
            <person name="Yan W."/>
            <person name="Fan B."/>
            <person name="Jiang Y."/>
            <person name="Adhikari A."/>
            <person name="Zheng C.-J."/>
            <person name="Schuster L."/>
            <person name="Cowan T.M."/>
            <person name="Smanski M.J."/>
            <person name="Chevrette M.G."/>
            <person name="De Carvalho L.P.S."/>
            <person name="Shen B."/>
        </authorList>
    </citation>
    <scope>NUCLEOTIDE SEQUENCE [LARGE SCALE GENOMIC DNA]</scope>
    <source>
        <strain evidence="3 4">NPDC000087</strain>
    </source>
</reference>
<dbReference type="RefSeq" id="WP_020512530.1">
    <property type="nucleotide sequence ID" value="NZ_JBIAZU010000005.1"/>
</dbReference>
<dbReference type="SMART" id="SM00422">
    <property type="entry name" value="HTH_MERR"/>
    <property type="match status" value="1"/>
</dbReference>
<dbReference type="InterPro" id="IPR000551">
    <property type="entry name" value="MerR-type_HTH_dom"/>
</dbReference>
<dbReference type="InterPro" id="IPR011256">
    <property type="entry name" value="Reg_factor_effector_dom_sf"/>
</dbReference>
<feature type="domain" description="HTH merR-type" evidence="2">
    <location>
        <begin position="8"/>
        <end position="78"/>
    </location>
</feature>
<dbReference type="InterPro" id="IPR047057">
    <property type="entry name" value="MerR_fam"/>
</dbReference>
<dbReference type="Gene3D" id="3.20.80.10">
    <property type="entry name" value="Regulatory factor, effector binding domain"/>
    <property type="match status" value="1"/>
</dbReference>
<dbReference type="Proteomes" id="UP001602245">
    <property type="component" value="Unassembled WGS sequence"/>
</dbReference>
<name>A0ABW6WM19_9ACTN</name>
<evidence type="ECO:0000313" key="3">
    <source>
        <dbReference type="EMBL" id="MFF5293177.1"/>
    </source>
</evidence>
<dbReference type="PANTHER" id="PTHR30204:SF97">
    <property type="entry name" value="MERR FAMILY REGULATORY PROTEIN"/>
    <property type="match status" value="1"/>
</dbReference>
<dbReference type="PANTHER" id="PTHR30204">
    <property type="entry name" value="REDOX-CYCLING DRUG-SENSING TRANSCRIPTIONAL ACTIVATOR SOXR"/>
    <property type="match status" value="1"/>
</dbReference>
<evidence type="ECO:0000256" key="1">
    <source>
        <dbReference type="ARBA" id="ARBA00023125"/>
    </source>
</evidence>
<gene>
    <name evidence="3" type="ORF">ACFY35_27410</name>
</gene>
<dbReference type="EMBL" id="JBIAZU010000005">
    <property type="protein sequence ID" value="MFF5293177.1"/>
    <property type="molecule type" value="Genomic_DNA"/>
</dbReference>
<organism evidence="3 4">
    <name type="scientific">Paractinoplanes globisporus</name>
    <dbReference type="NCBI Taxonomy" id="113565"/>
    <lineage>
        <taxon>Bacteria</taxon>
        <taxon>Bacillati</taxon>
        <taxon>Actinomycetota</taxon>
        <taxon>Actinomycetes</taxon>
        <taxon>Micromonosporales</taxon>
        <taxon>Micromonosporaceae</taxon>
        <taxon>Paractinoplanes</taxon>
    </lineage>
</organism>
<comment type="caution">
    <text evidence="3">The sequence shown here is derived from an EMBL/GenBank/DDBJ whole genome shotgun (WGS) entry which is preliminary data.</text>
</comment>
<dbReference type="Gene3D" id="1.10.1660.10">
    <property type="match status" value="1"/>
</dbReference>
<keyword evidence="1" id="KW-0238">DNA-binding</keyword>
<proteinExistence type="predicted"/>
<dbReference type="Pfam" id="PF13411">
    <property type="entry name" value="MerR_1"/>
    <property type="match status" value="1"/>
</dbReference>